<proteinExistence type="inferred from homology"/>
<organism evidence="3 4">
    <name type="scientific">Rhodohalobacter sulfatireducens</name>
    <dbReference type="NCBI Taxonomy" id="2911366"/>
    <lineage>
        <taxon>Bacteria</taxon>
        <taxon>Pseudomonadati</taxon>
        <taxon>Balneolota</taxon>
        <taxon>Balneolia</taxon>
        <taxon>Balneolales</taxon>
        <taxon>Balneolaceae</taxon>
        <taxon>Rhodohalobacter</taxon>
    </lineage>
</organism>
<dbReference type="InterPro" id="IPR036291">
    <property type="entry name" value="NAD(P)-bd_dom_sf"/>
</dbReference>
<dbReference type="InterPro" id="IPR002347">
    <property type="entry name" value="SDR_fam"/>
</dbReference>
<sequence>MNLKMGNDTPVKHAIVTGASRGIGSEIAKKLLQKGFKVTGTARKSEFSTDLSSNKNFSGIHVDLGDEEDIKSQLKPLFSETGGVDVLINNAGISVDSDFSDDDQKWLEVWDRTLDVNLRSSALLSKWFVNSHIENETNGVLINIASRAAYRGDTQEFAAYAASKAGMVAFTKSIARNFSKKGISAYSIAPGFIDTDMASEAKAIHGEDYLTQGSAFGEITSPQEVADLVAFLAKGDVPHMSGQTFHINGGSYMI</sequence>
<dbReference type="CDD" id="cd05233">
    <property type="entry name" value="SDR_c"/>
    <property type="match status" value="1"/>
</dbReference>
<protein>
    <submittedName>
        <fullName evidence="3">SDR family oxidoreductase</fullName>
    </submittedName>
</protein>
<reference evidence="3" key="2">
    <citation type="submission" date="2024-05" db="EMBL/GenBank/DDBJ databases">
        <title>Rhodohalobacter halophilus gen. nov., sp. nov., a moderately halophilic member of the family Balneolaceae.</title>
        <authorList>
            <person name="Xia J."/>
        </authorList>
    </citation>
    <scope>NUCLEOTIDE SEQUENCE</scope>
    <source>
        <strain evidence="3">WB101</strain>
    </source>
</reference>
<dbReference type="Pfam" id="PF13561">
    <property type="entry name" value="adh_short_C2"/>
    <property type="match status" value="1"/>
</dbReference>
<dbReference type="PRINTS" id="PR00081">
    <property type="entry name" value="GDHRDH"/>
</dbReference>
<name>A0ABS9KF45_9BACT</name>
<keyword evidence="2" id="KW-0560">Oxidoreductase</keyword>
<dbReference type="SUPFAM" id="SSF51735">
    <property type="entry name" value="NAD(P)-binding Rossmann-fold domains"/>
    <property type="match status" value="1"/>
</dbReference>
<comment type="caution">
    <text evidence="3">The sequence shown here is derived from an EMBL/GenBank/DDBJ whole genome shotgun (WGS) entry which is preliminary data.</text>
</comment>
<evidence type="ECO:0000256" key="2">
    <source>
        <dbReference type="ARBA" id="ARBA00023002"/>
    </source>
</evidence>
<evidence type="ECO:0000256" key="1">
    <source>
        <dbReference type="ARBA" id="ARBA00006484"/>
    </source>
</evidence>
<dbReference type="EMBL" id="JAKLWS010000016">
    <property type="protein sequence ID" value="MCG2589440.1"/>
    <property type="molecule type" value="Genomic_DNA"/>
</dbReference>
<reference evidence="3" key="1">
    <citation type="submission" date="2022-01" db="EMBL/GenBank/DDBJ databases">
        <authorList>
            <person name="Wang Y."/>
        </authorList>
    </citation>
    <scope>NUCLEOTIDE SEQUENCE</scope>
    <source>
        <strain evidence="3">WB101</strain>
    </source>
</reference>
<dbReference type="Gene3D" id="3.40.50.720">
    <property type="entry name" value="NAD(P)-binding Rossmann-like Domain"/>
    <property type="match status" value="1"/>
</dbReference>
<keyword evidence="4" id="KW-1185">Reference proteome</keyword>
<dbReference type="PANTHER" id="PTHR42760:SF133">
    <property type="entry name" value="3-OXOACYL-[ACYL-CARRIER-PROTEIN] REDUCTASE"/>
    <property type="match status" value="1"/>
</dbReference>
<comment type="similarity">
    <text evidence="1">Belongs to the short-chain dehydrogenases/reductases (SDR) family.</text>
</comment>
<dbReference type="Proteomes" id="UP001165366">
    <property type="component" value="Unassembled WGS sequence"/>
</dbReference>
<dbReference type="PANTHER" id="PTHR42760">
    <property type="entry name" value="SHORT-CHAIN DEHYDROGENASES/REDUCTASES FAMILY MEMBER"/>
    <property type="match status" value="1"/>
</dbReference>
<evidence type="ECO:0000313" key="4">
    <source>
        <dbReference type="Proteomes" id="UP001165366"/>
    </source>
</evidence>
<evidence type="ECO:0000313" key="3">
    <source>
        <dbReference type="EMBL" id="MCG2589440.1"/>
    </source>
</evidence>
<gene>
    <name evidence="3" type="ORF">L6773_12750</name>
</gene>
<dbReference type="PRINTS" id="PR00080">
    <property type="entry name" value="SDRFAMILY"/>
</dbReference>
<accession>A0ABS9KF45</accession>